<proteinExistence type="inferred from homology"/>
<keyword evidence="5" id="KW-0489">Methyltransferase</keyword>
<dbReference type="Gene3D" id="3.30.950.10">
    <property type="entry name" value="Methyltransferase, Cobalt-precorrin-4 Transmethylase, Domain 2"/>
    <property type="match status" value="1"/>
</dbReference>
<dbReference type="PROSITE" id="PS51277">
    <property type="entry name" value="BURP"/>
    <property type="match status" value="1"/>
</dbReference>
<comment type="catalytic activity">
    <reaction evidence="8">
        <text>2-[(3S)-amino-3-carboxypropyl]-L-histidyl-[translation elongation factor 2] + 4 S-adenosyl-L-methionine = diphthine methyl ester-[translation elongation factor 2] + 4 S-adenosyl-L-homocysteine + 3 H(+)</text>
        <dbReference type="Rhea" id="RHEA:42652"/>
        <dbReference type="Rhea" id="RHEA-COMP:9749"/>
        <dbReference type="Rhea" id="RHEA-COMP:10173"/>
        <dbReference type="ChEBI" id="CHEBI:15378"/>
        <dbReference type="ChEBI" id="CHEBI:57856"/>
        <dbReference type="ChEBI" id="CHEBI:59789"/>
        <dbReference type="ChEBI" id="CHEBI:73995"/>
        <dbReference type="ChEBI" id="CHEBI:79005"/>
        <dbReference type="EC" id="2.1.1.314"/>
    </reaction>
</comment>
<keyword evidence="7" id="KW-0949">S-adenosyl-L-methionine</keyword>
<dbReference type="InterPro" id="IPR014776">
    <property type="entry name" value="4pyrrole_Mease_sub2"/>
</dbReference>
<dbReference type="Proteomes" id="UP000239757">
    <property type="component" value="Unassembled WGS sequence"/>
</dbReference>
<evidence type="ECO:0000256" key="7">
    <source>
        <dbReference type="ARBA" id="ARBA00022691"/>
    </source>
</evidence>
<dbReference type="GO" id="GO:0017183">
    <property type="term" value="P:protein histidyl modification to diphthamide"/>
    <property type="evidence" value="ECO:0007669"/>
    <property type="project" value="UniProtKB-UniPathway"/>
</dbReference>
<dbReference type="SUPFAM" id="SSF53790">
    <property type="entry name" value="Tetrapyrrole methylase"/>
    <property type="match status" value="1"/>
</dbReference>
<dbReference type="CDD" id="cd11647">
    <property type="entry name" value="DHP5_DphB"/>
    <property type="match status" value="1"/>
</dbReference>
<dbReference type="EMBL" id="KZ669244">
    <property type="protein sequence ID" value="PPR85826.1"/>
    <property type="molecule type" value="Genomic_DNA"/>
</dbReference>
<dbReference type="InterPro" id="IPR004551">
    <property type="entry name" value="Dphthn_synthase"/>
</dbReference>
<gene>
    <name evidence="10" type="ORF">GOBAR_AA34863</name>
</gene>
<evidence type="ECO:0000256" key="3">
    <source>
        <dbReference type="ARBA" id="ARBA00006729"/>
    </source>
</evidence>
<evidence type="ECO:0000256" key="4">
    <source>
        <dbReference type="ARBA" id="ARBA00011927"/>
    </source>
</evidence>
<dbReference type="HAMAP" id="MF_01084">
    <property type="entry name" value="Diphthine_synth"/>
    <property type="match status" value="1"/>
</dbReference>
<accession>A0A2P5W3Y3</accession>
<protein>
    <recommendedName>
        <fullName evidence="4">diphthine methyl ester synthase</fullName>
        <ecNumber evidence="4">2.1.1.314</ecNumber>
    </recommendedName>
</protein>
<comment type="function">
    <text evidence="1">S-adenosyl-L-methionine-dependent methyltransferase that catalyzes four methylations of the modified target histidine residue in translation elongation factor 2 (EF-2), to form an intermediate called diphthine methyl ester. The four successive methylation reactions represent the second step of diphthamide biosynthesis.</text>
</comment>
<feature type="domain" description="BURP" evidence="9">
    <location>
        <begin position="275"/>
        <end position="474"/>
    </location>
</feature>
<evidence type="ECO:0000256" key="5">
    <source>
        <dbReference type="ARBA" id="ARBA00022603"/>
    </source>
</evidence>
<evidence type="ECO:0000313" key="11">
    <source>
        <dbReference type="Proteomes" id="UP000239757"/>
    </source>
</evidence>
<sequence length="474" mass="53060">MELIIYEMLYIIGLGLGDERDITLKGLDAVKKCEKVYIEAYTSLLSFGLSTDGLSTLEKLYGKPIILADREMVEEKVDNILSEARGSDVAFLVVGDPFGATTHTDLVVRAKTMRVDVNVVHNASVMNAIGICGLQLYRYGETVSIPFFTEIWRPDSFYEKIERNRNLGLHTLCLLDIRVKEPTLESLCRGRKQYEPPRFMTINTAIDQLLEVEQKHGKSAYDEDTNCVGFARLGSEDQMIVAGTMRQLRKTISAKGHQEVSIESDNITSINETTDIFEKDLRPGKLVNLPSLITAGDRTAFLADRVAKSVPFSSAKLPEILNHFSLKPQTREANTINETIRGCERAAIDGEQKFCASSLDSFINSSISVLGKEIQLLSTELSKETNNPLFTISKGVQNMGETELVCHKKKYPRAVFLCHSIIKTPVYKVPLMGRDGQMVMLWRSVTKIHRVGTQSIWHFIVSKLSPELSPFVIS</sequence>
<dbReference type="EC" id="2.1.1.314" evidence="4"/>
<dbReference type="InterPro" id="IPR014777">
    <property type="entry name" value="4pyrrole_Mease_sub1"/>
</dbReference>
<dbReference type="GO" id="GO:0141133">
    <property type="term" value="F:diphthine methyl ester synthase activity"/>
    <property type="evidence" value="ECO:0007669"/>
    <property type="project" value="UniProtKB-EC"/>
</dbReference>
<dbReference type="Gene3D" id="3.40.1010.10">
    <property type="entry name" value="Cobalt-precorrin-4 Transmethylase, Domain 1"/>
    <property type="match status" value="1"/>
</dbReference>
<reference evidence="10 11" key="1">
    <citation type="submission" date="2015-01" db="EMBL/GenBank/DDBJ databases">
        <title>Genome of allotetraploid Gossypium barbadense reveals genomic plasticity and fiber elongation in cotton evolution.</title>
        <authorList>
            <person name="Chen X."/>
            <person name="Liu X."/>
            <person name="Zhao B."/>
            <person name="Zheng H."/>
            <person name="Hu Y."/>
            <person name="Lu G."/>
            <person name="Yang C."/>
            <person name="Chen J."/>
            <person name="Shan C."/>
            <person name="Zhang L."/>
            <person name="Zhou Y."/>
            <person name="Wang L."/>
            <person name="Guo W."/>
            <person name="Bai Y."/>
            <person name="Ruan J."/>
            <person name="Shangguan X."/>
            <person name="Mao Y."/>
            <person name="Jiang J."/>
            <person name="Zhu Y."/>
            <person name="Lei J."/>
            <person name="Kang H."/>
            <person name="Chen S."/>
            <person name="He X."/>
            <person name="Wang R."/>
            <person name="Wang Y."/>
            <person name="Chen J."/>
            <person name="Wang L."/>
            <person name="Yu S."/>
            <person name="Wang B."/>
            <person name="Wei J."/>
            <person name="Song S."/>
            <person name="Lu X."/>
            <person name="Gao Z."/>
            <person name="Gu W."/>
            <person name="Deng X."/>
            <person name="Ma D."/>
            <person name="Wang S."/>
            <person name="Liang W."/>
            <person name="Fang L."/>
            <person name="Cai C."/>
            <person name="Zhu X."/>
            <person name="Zhou B."/>
            <person name="Zhang Y."/>
            <person name="Chen Z."/>
            <person name="Xu S."/>
            <person name="Zhu R."/>
            <person name="Wang S."/>
            <person name="Zhang T."/>
            <person name="Zhao G."/>
        </authorList>
    </citation>
    <scope>NUCLEOTIDE SEQUENCE [LARGE SCALE GENOMIC DNA]</scope>
    <source>
        <strain evidence="11">cv. Xinhai21</strain>
        <tissue evidence="10">Leaf</tissue>
    </source>
</reference>
<dbReference type="InterPro" id="IPR004873">
    <property type="entry name" value="BURP_dom"/>
</dbReference>
<comment type="pathway">
    <text evidence="2">Protein modification; peptidyl-diphthamide biosynthesis.</text>
</comment>
<dbReference type="UniPathway" id="UPA00559"/>
<dbReference type="PANTHER" id="PTHR10882:SF0">
    <property type="entry name" value="DIPHTHINE METHYL ESTER SYNTHASE"/>
    <property type="match status" value="1"/>
</dbReference>
<name>A0A2P5W3Y3_GOSBA</name>
<dbReference type="FunFam" id="3.30.950.10:FF:000004">
    <property type="entry name" value="Diphthine synthase putative"/>
    <property type="match status" value="1"/>
</dbReference>
<organism evidence="10 11">
    <name type="scientific">Gossypium barbadense</name>
    <name type="common">Sea Island cotton</name>
    <name type="synonym">Hibiscus barbadensis</name>
    <dbReference type="NCBI Taxonomy" id="3634"/>
    <lineage>
        <taxon>Eukaryota</taxon>
        <taxon>Viridiplantae</taxon>
        <taxon>Streptophyta</taxon>
        <taxon>Embryophyta</taxon>
        <taxon>Tracheophyta</taxon>
        <taxon>Spermatophyta</taxon>
        <taxon>Magnoliopsida</taxon>
        <taxon>eudicotyledons</taxon>
        <taxon>Gunneridae</taxon>
        <taxon>Pentapetalae</taxon>
        <taxon>rosids</taxon>
        <taxon>malvids</taxon>
        <taxon>Malvales</taxon>
        <taxon>Malvaceae</taxon>
        <taxon>Malvoideae</taxon>
        <taxon>Gossypium</taxon>
    </lineage>
</organism>
<dbReference type="OrthoDB" id="2516at2759"/>
<evidence type="ECO:0000313" key="10">
    <source>
        <dbReference type="EMBL" id="PPR85826.1"/>
    </source>
</evidence>
<dbReference type="InterPro" id="IPR000878">
    <property type="entry name" value="4pyrrol_Mease"/>
</dbReference>
<keyword evidence="6" id="KW-0808">Transferase</keyword>
<dbReference type="SMART" id="SM01045">
    <property type="entry name" value="BURP"/>
    <property type="match status" value="1"/>
</dbReference>
<evidence type="ECO:0000259" key="9">
    <source>
        <dbReference type="PROSITE" id="PS51277"/>
    </source>
</evidence>
<dbReference type="FunFam" id="3.40.1010.10:FF:000004">
    <property type="entry name" value="Putative diphthine synthase"/>
    <property type="match status" value="1"/>
</dbReference>
<dbReference type="InterPro" id="IPR035996">
    <property type="entry name" value="4pyrrol_Methylase_sf"/>
</dbReference>
<evidence type="ECO:0000256" key="8">
    <source>
        <dbReference type="ARBA" id="ARBA00048752"/>
    </source>
</evidence>
<evidence type="ECO:0000256" key="2">
    <source>
        <dbReference type="ARBA" id="ARBA00005156"/>
    </source>
</evidence>
<comment type="similarity">
    <text evidence="3">Belongs to the diphthine synthase family.</text>
</comment>
<dbReference type="AlphaFoldDB" id="A0A2P5W3Y3"/>
<evidence type="ECO:0000256" key="1">
    <source>
        <dbReference type="ARBA" id="ARBA00004006"/>
    </source>
</evidence>
<dbReference type="Pfam" id="PF03181">
    <property type="entry name" value="BURP"/>
    <property type="match status" value="1"/>
</dbReference>
<dbReference type="NCBIfam" id="TIGR00522">
    <property type="entry name" value="dph5"/>
    <property type="match status" value="1"/>
</dbReference>
<dbReference type="PANTHER" id="PTHR10882">
    <property type="entry name" value="DIPHTHINE SYNTHASE"/>
    <property type="match status" value="1"/>
</dbReference>
<dbReference type="Pfam" id="PF00590">
    <property type="entry name" value="TP_methylase"/>
    <property type="match status" value="1"/>
</dbReference>
<evidence type="ECO:0000256" key="6">
    <source>
        <dbReference type="ARBA" id="ARBA00022679"/>
    </source>
</evidence>
<dbReference type="GO" id="GO:0032259">
    <property type="term" value="P:methylation"/>
    <property type="evidence" value="ECO:0007669"/>
    <property type="project" value="UniProtKB-KW"/>
</dbReference>